<proteinExistence type="predicted"/>
<protein>
    <submittedName>
        <fullName evidence="2">Uncharacterized protein</fullName>
    </submittedName>
</protein>
<dbReference type="EMBL" id="JAEHOC010000010">
    <property type="protein sequence ID" value="KAG2437859.1"/>
    <property type="molecule type" value="Genomic_DNA"/>
</dbReference>
<dbReference type="Proteomes" id="UP000650467">
    <property type="component" value="Unassembled WGS sequence"/>
</dbReference>
<feature type="region of interest" description="Disordered" evidence="1">
    <location>
        <begin position="27"/>
        <end position="116"/>
    </location>
</feature>
<feature type="compositionally biased region" description="Low complexity" evidence="1">
    <location>
        <begin position="78"/>
        <end position="94"/>
    </location>
</feature>
<accession>A0A835T2Y8</accession>
<feature type="compositionally biased region" description="Polar residues" evidence="1">
    <location>
        <begin position="102"/>
        <end position="116"/>
    </location>
</feature>
<evidence type="ECO:0000313" key="3">
    <source>
        <dbReference type="Proteomes" id="UP000650467"/>
    </source>
</evidence>
<feature type="compositionally biased region" description="Low complexity" evidence="1">
    <location>
        <begin position="40"/>
        <end position="67"/>
    </location>
</feature>
<comment type="caution">
    <text evidence="2">The sequence shown here is derived from an EMBL/GenBank/DDBJ whole genome shotgun (WGS) entry which is preliminary data.</text>
</comment>
<evidence type="ECO:0000313" key="2">
    <source>
        <dbReference type="EMBL" id="KAG2437859.1"/>
    </source>
</evidence>
<keyword evidence="3" id="KW-1185">Reference proteome</keyword>
<organism evidence="2 3">
    <name type="scientific">Chlamydomonas incerta</name>
    <dbReference type="NCBI Taxonomy" id="51695"/>
    <lineage>
        <taxon>Eukaryota</taxon>
        <taxon>Viridiplantae</taxon>
        <taxon>Chlorophyta</taxon>
        <taxon>core chlorophytes</taxon>
        <taxon>Chlorophyceae</taxon>
        <taxon>CS clade</taxon>
        <taxon>Chlamydomonadales</taxon>
        <taxon>Chlamydomonadaceae</taxon>
        <taxon>Chlamydomonas</taxon>
    </lineage>
</organism>
<name>A0A835T2Y8_CHLIN</name>
<sequence>MEDNQHGGVQGLRWYVARQVQDQHGDYANEFLDGDQAPTAGSGAAAGAGASSAAAVAAATEGALQAGGKERGSGGGSRSEAASRAAAAAMARAAGKGGASTQGGHQRTAQASKQLQVTAVERGNVVLGH</sequence>
<dbReference type="OrthoDB" id="550279at2759"/>
<gene>
    <name evidence="2" type="ORF">HXX76_005477</name>
</gene>
<dbReference type="AlphaFoldDB" id="A0A835T2Y8"/>
<reference evidence="2" key="1">
    <citation type="journal article" date="2020" name="bioRxiv">
        <title>Comparative genomics of Chlamydomonas.</title>
        <authorList>
            <person name="Craig R.J."/>
            <person name="Hasan A.R."/>
            <person name="Ness R.W."/>
            <person name="Keightley P.D."/>
        </authorList>
    </citation>
    <scope>NUCLEOTIDE SEQUENCE</scope>
    <source>
        <strain evidence="2">SAG 7.73</strain>
    </source>
</reference>
<evidence type="ECO:0000256" key="1">
    <source>
        <dbReference type="SAM" id="MobiDB-lite"/>
    </source>
</evidence>